<evidence type="ECO:0000313" key="3">
    <source>
        <dbReference type="EnsemblMetazoa" id="ISCW022378-PA"/>
    </source>
</evidence>
<dbReference type="GO" id="GO:0005524">
    <property type="term" value="F:ATP binding"/>
    <property type="evidence" value="ECO:0007669"/>
    <property type="project" value="InterPro"/>
</dbReference>
<evidence type="ECO:0000313" key="4">
    <source>
        <dbReference type="Proteomes" id="UP000001555"/>
    </source>
</evidence>
<dbReference type="VEuPathDB" id="VectorBase:ISCW022378"/>
<sequence length="408" mass="45415">TTKGTSMTLLWQTGLVLRRRILLQGFRRHYVKRALELFAVLYFVAAQVAASRRVPPGGALARMPRIVFPPEPLGAERSNDSSGYRIVYAPQTDYTRRLVKKAFPEPVNEFLAVDSWDQVADKCDDSPPRPSELPRVCVMFSEGADGKAPSLGYSVLTRSWNLVAEKIDLPASFLQGIDPQRHYLLETIMSRVEEAQISLQNKASLKPVPIDLFIRQFPRPSLPQDEPAVFSHMSLSTSLLVLGFAGPFLFRVSSVVNENSAEMKVYGSSKALANVDLEIYEGQLTVLLGQNGAGKTSLINIIAGLQRATVGIVRVRGNDPTINVAAVRETMSFCPQKNFNFSDMTVREHLIYFGKLRRVLSPELQQRLQEVLQSMKLTQEADVLAGRLSDAMQRRLNVAIALMSKPKV</sequence>
<keyword evidence="2" id="KW-0378">Hydrolase</keyword>
<dbReference type="PANTHER" id="PTHR19229:SF250">
    <property type="entry name" value="ABC TRANSPORTER DOMAIN-CONTAINING PROTEIN-RELATED"/>
    <property type="match status" value="1"/>
</dbReference>
<dbReference type="GO" id="GO:0140359">
    <property type="term" value="F:ABC-type transporter activity"/>
    <property type="evidence" value="ECO:0007669"/>
    <property type="project" value="InterPro"/>
</dbReference>
<dbReference type="EMBL" id="DS925671">
    <property type="protein sequence ID" value="EEC17585.1"/>
    <property type="molecule type" value="Genomic_DNA"/>
</dbReference>
<name>B7QFG3_IXOSC</name>
<dbReference type="GO" id="GO:0016887">
    <property type="term" value="F:ATP hydrolysis activity"/>
    <property type="evidence" value="ECO:0007669"/>
    <property type="project" value="InterPro"/>
</dbReference>
<reference evidence="2 4" key="1">
    <citation type="submission" date="2008-03" db="EMBL/GenBank/DDBJ databases">
        <title>Annotation of Ixodes scapularis.</title>
        <authorList>
            <consortium name="Ixodes scapularis Genome Project Consortium"/>
            <person name="Caler E."/>
            <person name="Hannick L.I."/>
            <person name="Bidwell S."/>
            <person name="Joardar V."/>
            <person name="Thiagarajan M."/>
            <person name="Amedeo P."/>
            <person name="Galinsky K.J."/>
            <person name="Schobel S."/>
            <person name="Inman J."/>
            <person name="Hostetler J."/>
            <person name="Miller J."/>
            <person name="Hammond M."/>
            <person name="Megy K."/>
            <person name="Lawson D."/>
            <person name="Kodira C."/>
            <person name="Sutton G."/>
            <person name="Meyer J."/>
            <person name="Hill C.A."/>
            <person name="Birren B."/>
            <person name="Nene V."/>
            <person name="Collins F."/>
            <person name="Alarcon-Chaidez F."/>
            <person name="Wikel S."/>
            <person name="Strausberg R."/>
        </authorList>
    </citation>
    <scope>NUCLEOTIDE SEQUENCE [LARGE SCALE GENOMIC DNA]</scope>
    <source>
        <strain evidence="4">Wikel</strain>
        <strain evidence="2">Wikel colony</strain>
    </source>
</reference>
<dbReference type="InterPro" id="IPR026082">
    <property type="entry name" value="ABCA"/>
</dbReference>
<dbReference type="SUPFAM" id="SSF52540">
    <property type="entry name" value="P-loop containing nucleoside triphosphate hydrolases"/>
    <property type="match status" value="1"/>
</dbReference>
<dbReference type="Proteomes" id="UP000001555">
    <property type="component" value="Unassembled WGS sequence"/>
</dbReference>
<feature type="domain" description="ABC transporter" evidence="1">
    <location>
        <begin position="272"/>
        <end position="408"/>
    </location>
</feature>
<evidence type="ECO:0000313" key="2">
    <source>
        <dbReference type="EMBL" id="EEC17585.1"/>
    </source>
</evidence>
<dbReference type="EMBL" id="ABJB010766715">
    <property type="status" value="NOT_ANNOTATED_CDS"/>
    <property type="molecule type" value="Genomic_DNA"/>
</dbReference>
<dbReference type="PaxDb" id="6945-B7QFG3"/>
<proteinExistence type="predicted"/>
<protein>
    <submittedName>
        <fullName evidence="2 3">ABC transporter, putative</fullName>
        <ecNumber evidence="2">3.6.3.25</ecNumber>
    </submittedName>
</protein>
<dbReference type="PANTHER" id="PTHR19229">
    <property type="entry name" value="ATP-BINDING CASSETTE TRANSPORTER SUBFAMILY A ABCA"/>
    <property type="match status" value="1"/>
</dbReference>
<gene>
    <name evidence="2" type="ORF">IscW_ISCW022378</name>
</gene>
<dbReference type="InterPro" id="IPR027417">
    <property type="entry name" value="P-loop_NTPase"/>
</dbReference>
<dbReference type="HOGENOM" id="CLU_675410_0_0_1"/>
<evidence type="ECO:0000259" key="1">
    <source>
        <dbReference type="Pfam" id="PF00005"/>
    </source>
</evidence>
<reference evidence="3" key="2">
    <citation type="submission" date="2020-05" db="UniProtKB">
        <authorList>
            <consortium name="EnsemblMetazoa"/>
        </authorList>
    </citation>
    <scope>IDENTIFICATION</scope>
    <source>
        <strain evidence="3">wikel</strain>
    </source>
</reference>
<keyword evidence="4" id="KW-1185">Reference proteome</keyword>
<dbReference type="VEuPathDB" id="VectorBase:ISCI022378"/>
<dbReference type="InterPro" id="IPR003439">
    <property type="entry name" value="ABC_transporter-like_ATP-bd"/>
</dbReference>
<feature type="non-terminal residue" evidence="2">
    <location>
        <position position="1"/>
    </location>
</feature>
<dbReference type="EMBL" id="ABJB010047729">
    <property type="status" value="NOT_ANNOTATED_CDS"/>
    <property type="molecule type" value="Genomic_DNA"/>
</dbReference>
<dbReference type="STRING" id="6945.B7QFG3"/>
<dbReference type="Gene3D" id="3.40.50.300">
    <property type="entry name" value="P-loop containing nucleotide triphosphate hydrolases"/>
    <property type="match status" value="1"/>
</dbReference>
<dbReference type="EC" id="3.6.3.25" evidence="2"/>
<accession>B7QFG3</accession>
<dbReference type="EMBL" id="ABJB011050132">
    <property type="status" value="NOT_ANNOTATED_CDS"/>
    <property type="molecule type" value="Genomic_DNA"/>
</dbReference>
<organism>
    <name type="scientific">Ixodes scapularis</name>
    <name type="common">Black-legged tick</name>
    <name type="synonym">Deer tick</name>
    <dbReference type="NCBI Taxonomy" id="6945"/>
    <lineage>
        <taxon>Eukaryota</taxon>
        <taxon>Metazoa</taxon>
        <taxon>Ecdysozoa</taxon>
        <taxon>Arthropoda</taxon>
        <taxon>Chelicerata</taxon>
        <taxon>Arachnida</taxon>
        <taxon>Acari</taxon>
        <taxon>Parasitiformes</taxon>
        <taxon>Ixodida</taxon>
        <taxon>Ixodoidea</taxon>
        <taxon>Ixodidae</taxon>
        <taxon>Ixodinae</taxon>
        <taxon>Ixodes</taxon>
    </lineage>
</organism>
<dbReference type="GO" id="GO:0016020">
    <property type="term" value="C:membrane"/>
    <property type="evidence" value="ECO:0007669"/>
    <property type="project" value="InterPro"/>
</dbReference>
<dbReference type="EMBL" id="ABJB010822482">
    <property type="status" value="NOT_ANNOTATED_CDS"/>
    <property type="molecule type" value="Genomic_DNA"/>
</dbReference>
<dbReference type="Pfam" id="PF00005">
    <property type="entry name" value="ABC_tran"/>
    <property type="match status" value="1"/>
</dbReference>
<dbReference type="AlphaFoldDB" id="B7QFG3"/>
<dbReference type="EnsemblMetazoa" id="ISCW022378-RA">
    <property type="protein sequence ID" value="ISCW022378-PA"/>
    <property type="gene ID" value="ISCW022378"/>
</dbReference>